<keyword evidence="2" id="KW-1185">Reference proteome</keyword>
<organism evidence="1 2">
    <name type="scientific">Streptomyces roseoviridis</name>
    <dbReference type="NCBI Taxonomy" id="67361"/>
    <lineage>
        <taxon>Bacteria</taxon>
        <taxon>Bacillati</taxon>
        <taxon>Actinomycetota</taxon>
        <taxon>Actinomycetes</taxon>
        <taxon>Kitasatosporales</taxon>
        <taxon>Streptomycetaceae</taxon>
        <taxon>Streptomyces</taxon>
    </lineage>
</organism>
<reference evidence="1 2" key="1">
    <citation type="submission" date="2024-09" db="EMBL/GenBank/DDBJ databases">
        <authorList>
            <person name="Sun Q."/>
            <person name="Mori K."/>
        </authorList>
    </citation>
    <scope>NUCLEOTIDE SEQUENCE [LARGE SCALE GENOMIC DNA]</scope>
    <source>
        <strain evidence="1 2">JCM 4414</strain>
    </source>
</reference>
<protein>
    <submittedName>
        <fullName evidence="1">Uncharacterized protein</fullName>
    </submittedName>
</protein>
<sequence>MHGSIRWHQVIWPAVLERGYDGRVEHDGVTLVFNCDDPGTDRRIGTHTVCVDVHGTGDWRGYAAWLAEQVGLAVIGPVR</sequence>
<proteinExistence type="predicted"/>
<name>A0ABV5QXL6_9ACTN</name>
<comment type="caution">
    <text evidence="1">The sequence shown here is derived from an EMBL/GenBank/DDBJ whole genome shotgun (WGS) entry which is preliminary data.</text>
</comment>
<dbReference type="Proteomes" id="UP001589716">
    <property type="component" value="Unassembled WGS sequence"/>
</dbReference>
<evidence type="ECO:0000313" key="2">
    <source>
        <dbReference type="Proteomes" id="UP001589716"/>
    </source>
</evidence>
<gene>
    <name evidence="1" type="ORF">ACFFTP_29315</name>
</gene>
<accession>A0ABV5QXL6</accession>
<dbReference type="EMBL" id="JBHMCT010000020">
    <property type="protein sequence ID" value="MFB9558272.1"/>
    <property type="molecule type" value="Genomic_DNA"/>
</dbReference>
<dbReference type="RefSeq" id="WP_345483708.1">
    <property type="nucleotide sequence ID" value="NZ_BAAAWU010000001.1"/>
</dbReference>
<evidence type="ECO:0000313" key="1">
    <source>
        <dbReference type="EMBL" id="MFB9558272.1"/>
    </source>
</evidence>